<dbReference type="KEGG" id="pvo:PVOR_06640"/>
<gene>
    <name evidence="2" type="ORF">PVOR_06640</name>
</gene>
<dbReference type="EMBL" id="ADHJ01000012">
    <property type="protein sequence ID" value="EFU42888.1"/>
    <property type="molecule type" value="Genomic_DNA"/>
</dbReference>
<evidence type="ECO:0000256" key="1">
    <source>
        <dbReference type="SAM" id="MobiDB-lite"/>
    </source>
</evidence>
<protein>
    <submittedName>
        <fullName evidence="2">Uncharacterized protein</fullName>
    </submittedName>
</protein>
<dbReference type="RefSeq" id="WP_006208211.1">
    <property type="nucleotide sequence ID" value="NZ_ADHJ01000012.1"/>
</dbReference>
<sequence>MIKIHTMASFHYQYQRPQPVTAPKKEDSTDKPVTFQEILNQKIKEKNIKLR</sequence>
<evidence type="ECO:0000313" key="3">
    <source>
        <dbReference type="Proteomes" id="UP000003094"/>
    </source>
</evidence>
<keyword evidence="3" id="KW-1185">Reference proteome</keyword>
<accession>A0A2R9SZS8</accession>
<comment type="caution">
    <text evidence="2">The sequence shown here is derived from an EMBL/GenBank/DDBJ whole genome shotgun (WGS) entry which is preliminary data.</text>
</comment>
<proteinExistence type="predicted"/>
<feature type="region of interest" description="Disordered" evidence="1">
    <location>
        <begin position="13"/>
        <end position="32"/>
    </location>
</feature>
<evidence type="ECO:0000313" key="2">
    <source>
        <dbReference type="EMBL" id="EFU42888.1"/>
    </source>
</evidence>
<reference evidence="2 3" key="1">
    <citation type="journal article" date="2010" name="BMC Genomics">
        <title>Genome sequence of the pattern forming Paenibacillus vortex bacterium reveals potential for thriving in complex environments.</title>
        <authorList>
            <person name="Sirota-Madi A."/>
            <person name="Olender T."/>
            <person name="Helman Y."/>
            <person name="Ingham C."/>
            <person name="Brainis I."/>
            <person name="Roth D."/>
            <person name="Hagi E."/>
            <person name="Brodsky L."/>
            <person name="Leshkowitz D."/>
            <person name="Galatenko V."/>
            <person name="Nikolaev V."/>
            <person name="Mugasimangalam R.C."/>
            <person name="Bransburg-Zabary S."/>
            <person name="Gutnick D.L."/>
            <person name="Lancet D."/>
            <person name="Ben-Jacob E."/>
        </authorList>
    </citation>
    <scope>NUCLEOTIDE SEQUENCE [LARGE SCALE GENOMIC DNA]</scope>
    <source>
        <strain evidence="2 3">V453</strain>
    </source>
</reference>
<dbReference type="AlphaFoldDB" id="A0A2R9SZS8"/>
<organism evidence="2 3">
    <name type="scientific">Paenibacillus vortex V453</name>
    <dbReference type="NCBI Taxonomy" id="715225"/>
    <lineage>
        <taxon>Bacteria</taxon>
        <taxon>Bacillati</taxon>
        <taxon>Bacillota</taxon>
        <taxon>Bacilli</taxon>
        <taxon>Bacillales</taxon>
        <taxon>Paenibacillaceae</taxon>
        <taxon>Paenibacillus</taxon>
    </lineage>
</organism>
<dbReference type="Proteomes" id="UP000003094">
    <property type="component" value="Unassembled WGS sequence"/>
</dbReference>
<name>A0A2R9SZS8_9BACL</name>